<dbReference type="Proteomes" id="UP000192917">
    <property type="component" value="Unassembled WGS sequence"/>
</dbReference>
<organism evidence="2 3">
    <name type="scientific">Tistlia consotensis USBA 355</name>
    <dbReference type="NCBI Taxonomy" id="560819"/>
    <lineage>
        <taxon>Bacteria</taxon>
        <taxon>Pseudomonadati</taxon>
        <taxon>Pseudomonadota</taxon>
        <taxon>Alphaproteobacteria</taxon>
        <taxon>Rhodospirillales</taxon>
        <taxon>Rhodovibrionaceae</taxon>
        <taxon>Tistlia</taxon>
    </lineage>
</organism>
<sequence>MALLASPYARFDRPFESDFARRSYRIFLEETAAEVAKRRYKNVDVVVQAEDGSKILRVFLWGSLAVNLITAYGGFRTGIDYLVDDAKWFGDQILDHLELREGQEPSVHLRRLGTVGDISRLGREVDELAALLDERQGKFSYIQTDDVHSDVIRRLKSIRKRESEIIERLDPKDRELFYGQGFEVETPEEGRMRLPLAPRHIPLPFQDGPEFIDIPRSERPQKRPNVDDENDENGG</sequence>
<reference evidence="2 3" key="1">
    <citation type="submission" date="2017-04" db="EMBL/GenBank/DDBJ databases">
        <authorList>
            <person name="Afonso C.L."/>
            <person name="Miller P.J."/>
            <person name="Scott M.A."/>
            <person name="Spackman E."/>
            <person name="Goraichik I."/>
            <person name="Dimitrov K.M."/>
            <person name="Suarez D.L."/>
            <person name="Swayne D.E."/>
        </authorList>
    </citation>
    <scope>NUCLEOTIDE SEQUENCE [LARGE SCALE GENOMIC DNA]</scope>
    <source>
        <strain evidence="2 3">USBA 355</strain>
    </source>
</reference>
<evidence type="ECO:0000256" key="1">
    <source>
        <dbReference type="SAM" id="MobiDB-lite"/>
    </source>
</evidence>
<name>A0A1Y6CP88_9PROT</name>
<gene>
    <name evidence="2" type="ORF">SAMN05428998_13847</name>
</gene>
<evidence type="ECO:0000313" key="3">
    <source>
        <dbReference type="Proteomes" id="UP000192917"/>
    </source>
</evidence>
<feature type="compositionally biased region" description="Basic and acidic residues" evidence="1">
    <location>
        <begin position="213"/>
        <end position="226"/>
    </location>
</feature>
<dbReference type="STRING" id="560819.SAMN05428998_13847"/>
<dbReference type="RefSeq" id="WP_143596378.1">
    <property type="nucleotide sequence ID" value="NZ_FWZX01000038.1"/>
</dbReference>
<dbReference type="EMBL" id="FWZX01000038">
    <property type="protein sequence ID" value="SMF78470.1"/>
    <property type="molecule type" value="Genomic_DNA"/>
</dbReference>
<keyword evidence="3" id="KW-1185">Reference proteome</keyword>
<evidence type="ECO:0000313" key="2">
    <source>
        <dbReference type="EMBL" id="SMF78470.1"/>
    </source>
</evidence>
<protein>
    <submittedName>
        <fullName evidence="2">Uncharacterized protein</fullName>
    </submittedName>
</protein>
<proteinExistence type="predicted"/>
<dbReference type="AlphaFoldDB" id="A0A1Y6CP88"/>
<feature type="region of interest" description="Disordered" evidence="1">
    <location>
        <begin position="201"/>
        <end position="235"/>
    </location>
</feature>
<accession>A0A1Y6CP88</accession>